<evidence type="ECO:0000313" key="2">
    <source>
        <dbReference type="Proteomes" id="UP000320672"/>
    </source>
</evidence>
<reference evidence="1 2" key="1">
    <citation type="submission" date="2019-02" db="EMBL/GenBank/DDBJ databases">
        <title>Deep-cultivation of Planctomycetes and their phenomic and genomic characterization uncovers novel biology.</title>
        <authorList>
            <person name="Wiegand S."/>
            <person name="Jogler M."/>
            <person name="Boedeker C."/>
            <person name="Pinto D."/>
            <person name="Vollmers J."/>
            <person name="Rivas-Marin E."/>
            <person name="Kohn T."/>
            <person name="Peeters S.H."/>
            <person name="Heuer A."/>
            <person name="Rast P."/>
            <person name="Oberbeckmann S."/>
            <person name="Bunk B."/>
            <person name="Jeske O."/>
            <person name="Meyerdierks A."/>
            <person name="Storesund J.E."/>
            <person name="Kallscheuer N."/>
            <person name="Luecker S."/>
            <person name="Lage O.M."/>
            <person name="Pohl T."/>
            <person name="Merkel B.J."/>
            <person name="Hornburger P."/>
            <person name="Mueller R.-W."/>
            <person name="Bruemmer F."/>
            <person name="Labrenz M."/>
            <person name="Spormann A.M."/>
            <person name="Op den Camp H."/>
            <person name="Overmann J."/>
            <person name="Amann R."/>
            <person name="Jetten M.S.M."/>
            <person name="Mascher T."/>
            <person name="Medema M.H."/>
            <person name="Devos D.P."/>
            <person name="Kaster A.-K."/>
            <person name="Ovreas L."/>
            <person name="Rohde M."/>
            <person name="Galperin M.Y."/>
            <person name="Jogler C."/>
        </authorList>
    </citation>
    <scope>NUCLEOTIDE SEQUENCE [LARGE SCALE GENOMIC DNA]</scope>
    <source>
        <strain evidence="1 2">FF011L</strain>
    </source>
</reference>
<gene>
    <name evidence="1" type="ORF">FF011L_27940</name>
</gene>
<name>A0A517MGW7_9BACT</name>
<evidence type="ECO:0000313" key="1">
    <source>
        <dbReference type="EMBL" id="QDS94017.1"/>
    </source>
</evidence>
<sequence length="69" mass="8004">MVVLHDSTKSDPKLNRRVRVQLNKMNKWRQNLPQSQHEDFAKNQVTGSFVSEMKLIESAPCFTSEEGTR</sequence>
<dbReference type="Proteomes" id="UP000320672">
    <property type="component" value="Chromosome"/>
</dbReference>
<keyword evidence="2" id="KW-1185">Reference proteome</keyword>
<organism evidence="1 2">
    <name type="scientific">Roseimaritima multifibrata</name>
    <dbReference type="NCBI Taxonomy" id="1930274"/>
    <lineage>
        <taxon>Bacteria</taxon>
        <taxon>Pseudomonadati</taxon>
        <taxon>Planctomycetota</taxon>
        <taxon>Planctomycetia</taxon>
        <taxon>Pirellulales</taxon>
        <taxon>Pirellulaceae</taxon>
        <taxon>Roseimaritima</taxon>
    </lineage>
</organism>
<proteinExistence type="predicted"/>
<dbReference type="KEGG" id="rml:FF011L_27940"/>
<dbReference type="EMBL" id="CP036262">
    <property type="protein sequence ID" value="QDS94017.1"/>
    <property type="molecule type" value="Genomic_DNA"/>
</dbReference>
<dbReference type="AlphaFoldDB" id="A0A517MGW7"/>
<accession>A0A517MGW7</accession>
<protein>
    <submittedName>
        <fullName evidence="1">Uncharacterized protein</fullName>
    </submittedName>
</protein>